<evidence type="ECO:0000313" key="2">
    <source>
        <dbReference type="Proteomes" id="UP000521943"/>
    </source>
</evidence>
<sequence length="215" mass="23754">MKYRIRLGLFDKPKLVKLMLEPQKKIIDIQIVREGADDDGDGHKHAPSLEVVAAGYETSAAPVLFNAGEGRGWSGMKVAASFNANDARGGGGRGVEDDGNSVHCYSTQGVAVVVGGWHRSTQGWCIAGQSATLWWGKHHVRVPMQARKLALFWFSTRIWRIHAPSVPLPFRLSLSTKTGVALARSSVHDMFDNNLFEFFYFKKKKLLLCVAKEAS</sequence>
<name>A0A8H6M918_9AGAR</name>
<gene>
    <name evidence="1" type="ORF">DFP72DRAFT_846436</name>
</gene>
<dbReference type="Proteomes" id="UP000521943">
    <property type="component" value="Unassembled WGS sequence"/>
</dbReference>
<proteinExistence type="predicted"/>
<reference evidence="1 2" key="1">
    <citation type="submission" date="2020-07" db="EMBL/GenBank/DDBJ databases">
        <title>Comparative genomics of pyrophilous fungi reveals a link between fire events and developmental genes.</title>
        <authorList>
            <consortium name="DOE Joint Genome Institute"/>
            <person name="Steindorff A.S."/>
            <person name="Carver A."/>
            <person name="Calhoun S."/>
            <person name="Stillman K."/>
            <person name="Liu H."/>
            <person name="Lipzen A."/>
            <person name="Pangilinan J."/>
            <person name="Labutti K."/>
            <person name="Bruns T.D."/>
            <person name="Grigoriev I.V."/>
        </authorList>
    </citation>
    <scope>NUCLEOTIDE SEQUENCE [LARGE SCALE GENOMIC DNA]</scope>
    <source>
        <strain evidence="1 2">CBS 144469</strain>
    </source>
</reference>
<dbReference type="EMBL" id="JACGCI010000025">
    <property type="protein sequence ID" value="KAF6756546.1"/>
    <property type="molecule type" value="Genomic_DNA"/>
</dbReference>
<dbReference type="AlphaFoldDB" id="A0A8H6M918"/>
<organism evidence="1 2">
    <name type="scientific">Ephemerocybe angulata</name>
    <dbReference type="NCBI Taxonomy" id="980116"/>
    <lineage>
        <taxon>Eukaryota</taxon>
        <taxon>Fungi</taxon>
        <taxon>Dikarya</taxon>
        <taxon>Basidiomycota</taxon>
        <taxon>Agaricomycotina</taxon>
        <taxon>Agaricomycetes</taxon>
        <taxon>Agaricomycetidae</taxon>
        <taxon>Agaricales</taxon>
        <taxon>Agaricineae</taxon>
        <taxon>Psathyrellaceae</taxon>
        <taxon>Ephemerocybe</taxon>
    </lineage>
</organism>
<comment type="caution">
    <text evidence="1">The sequence shown here is derived from an EMBL/GenBank/DDBJ whole genome shotgun (WGS) entry which is preliminary data.</text>
</comment>
<accession>A0A8H6M918</accession>
<protein>
    <submittedName>
        <fullName evidence="1">Uncharacterized protein</fullName>
    </submittedName>
</protein>
<evidence type="ECO:0000313" key="1">
    <source>
        <dbReference type="EMBL" id="KAF6756546.1"/>
    </source>
</evidence>
<keyword evidence="2" id="KW-1185">Reference proteome</keyword>